<dbReference type="PANTHER" id="PTHR24148:SF64">
    <property type="entry name" value="HETEROKARYON INCOMPATIBILITY DOMAIN-CONTAINING PROTEIN"/>
    <property type="match status" value="1"/>
</dbReference>
<organism evidence="2 3">
    <name type="scientific">Plectosphaerella cucumerina</name>
    <dbReference type="NCBI Taxonomy" id="40658"/>
    <lineage>
        <taxon>Eukaryota</taxon>
        <taxon>Fungi</taxon>
        <taxon>Dikarya</taxon>
        <taxon>Ascomycota</taxon>
        <taxon>Pezizomycotina</taxon>
        <taxon>Sordariomycetes</taxon>
        <taxon>Hypocreomycetidae</taxon>
        <taxon>Glomerellales</taxon>
        <taxon>Plectosphaerellaceae</taxon>
        <taxon>Plectosphaerella</taxon>
    </lineage>
</organism>
<sequence length="685" mass="76937">MAALVFWSVIGCQHIITRQRDKRVYKYGNLNSSRRETRLLTLEPGSFLDELQGDVHTISIDDPPTSRARYEAVSYVWGSSASKPDFVRIGSSGRRLWIPYNLGQTLRYLRLKQRPRALWIDFVSINQDDDADKARQVSMMADIYRAADRVVVWLGPAANESNMAISLLEDLGSMVEFDFVNNRMRPSPAGAIDISWADPTEYLPYEQDELWSIYELVHRAWFGRVWSRQEIAVANPATAIFVCGNKSISWDLLRTALACIANKPRHYLDRSHDSTPELRFARRYDLVLLLCQPPREYSFLDLLDQGRKFNCADARDRVFAVRAMAADVDRAFGANLKVDYSHTKTQVYQDVLLRYVEHSKSTNILASCENTGGKLTMPSWIPDWTRKRIANPMPMFLASSMSEASVRHNGSEVLRASSVRCATVVTTSELFGDFVPVMDVIAAIRRCAPPDALTAAYRGEPGGMLRAYCTTLAWGLFESLHEPPLETYPDIDSSIESLRLILEQTEHEDEDNKVRASSSYDYATLTYVTHLLASCKGRSFFTTKEGYVGIGPRTMRPGDTVDVLLGCDVPLILRERLDSKTEIIGDSYVHGLMCGEAMLGPLPEGCRLVIQGGSEESGHMVFAYGEGDEMIRSVEDPRVSRFRRRVLEADTTGEKKKGSPMVLEDLLTPDNLQAAGVPVIHVNLG</sequence>
<comment type="caution">
    <text evidence="2">The sequence shown here is derived from an EMBL/GenBank/DDBJ whole genome shotgun (WGS) entry which is preliminary data.</text>
</comment>
<dbReference type="Pfam" id="PF26639">
    <property type="entry name" value="Het-6_barrel"/>
    <property type="match status" value="1"/>
</dbReference>
<proteinExistence type="predicted"/>
<dbReference type="Proteomes" id="UP000813385">
    <property type="component" value="Unassembled WGS sequence"/>
</dbReference>
<name>A0A8K0X6Y3_9PEZI</name>
<dbReference type="PANTHER" id="PTHR24148">
    <property type="entry name" value="ANKYRIN REPEAT DOMAIN-CONTAINING PROTEIN 39 HOMOLOG-RELATED"/>
    <property type="match status" value="1"/>
</dbReference>
<gene>
    <name evidence="2" type="ORF">B0T11DRAFT_72634</name>
</gene>
<dbReference type="InterPro" id="IPR052895">
    <property type="entry name" value="HetReg/Transcr_Mod"/>
</dbReference>
<evidence type="ECO:0000313" key="3">
    <source>
        <dbReference type="Proteomes" id="UP000813385"/>
    </source>
</evidence>
<accession>A0A8K0X6Y3</accession>
<keyword evidence="3" id="KW-1185">Reference proteome</keyword>
<dbReference type="EMBL" id="JAGPXD010000002">
    <property type="protein sequence ID" value="KAH7369343.1"/>
    <property type="molecule type" value="Genomic_DNA"/>
</dbReference>
<protein>
    <submittedName>
        <fullName evidence="2">Heterokaryon incompatibility protein-domain-containing protein</fullName>
    </submittedName>
</protein>
<dbReference type="OrthoDB" id="4850726at2759"/>
<reference evidence="2" key="1">
    <citation type="journal article" date="2021" name="Nat. Commun.">
        <title>Genetic determinants of endophytism in the Arabidopsis root mycobiome.</title>
        <authorList>
            <person name="Mesny F."/>
            <person name="Miyauchi S."/>
            <person name="Thiergart T."/>
            <person name="Pickel B."/>
            <person name="Atanasova L."/>
            <person name="Karlsson M."/>
            <person name="Huettel B."/>
            <person name="Barry K.W."/>
            <person name="Haridas S."/>
            <person name="Chen C."/>
            <person name="Bauer D."/>
            <person name="Andreopoulos W."/>
            <person name="Pangilinan J."/>
            <person name="LaButti K."/>
            <person name="Riley R."/>
            <person name="Lipzen A."/>
            <person name="Clum A."/>
            <person name="Drula E."/>
            <person name="Henrissat B."/>
            <person name="Kohler A."/>
            <person name="Grigoriev I.V."/>
            <person name="Martin F.M."/>
            <person name="Hacquard S."/>
        </authorList>
    </citation>
    <scope>NUCLEOTIDE SEQUENCE</scope>
    <source>
        <strain evidence="2">MPI-CAGE-AT-0016</strain>
    </source>
</reference>
<evidence type="ECO:0000259" key="1">
    <source>
        <dbReference type="Pfam" id="PF06985"/>
    </source>
</evidence>
<dbReference type="Pfam" id="PF06985">
    <property type="entry name" value="HET"/>
    <property type="match status" value="1"/>
</dbReference>
<dbReference type="InterPro" id="IPR010730">
    <property type="entry name" value="HET"/>
</dbReference>
<feature type="domain" description="Heterokaryon incompatibility" evidence="1">
    <location>
        <begin position="70"/>
        <end position="230"/>
    </location>
</feature>
<evidence type="ECO:0000313" key="2">
    <source>
        <dbReference type="EMBL" id="KAH7369343.1"/>
    </source>
</evidence>
<dbReference type="AlphaFoldDB" id="A0A8K0X6Y3"/>